<dbReference type="WBParaSite" id="jg11612">
    <property type="protein sequence ID" value="jg11612"/>
    <property type="gene ID" value="jg11612"/>
</dbReference>
<accession>A0A915CS37</accession>
<reference evidence="3" key="1">
    <citation type="submission" date="2022-11" db="UniProtKB">
        <authorList>
            <consortium name="WormBaseParasite"/>
        </authorList>
    </citation>
    <scope>IDENTIFICATION</scope>
</reference>
<evidence type="ECO:0000313" key="3">
    <source>
        <dbReference type="WBParaSite" id="jg11612"/>
    </source>
</evidence>
<dbReference type="GO" id="GO:0072546">
    <property type="term" value="C:EMC complex"/>
    <property type="evidence" value="ECO:0007669"/>
    <property type="project" value="InterPro"/>
</dbReference>
<proteinExistence type="predicted"/>
<dbReference type="PANTHER" id="PTHR21573">
    <property type="entry name" value="ER MEMBRANE PROTEIN COMPLEX SUBUNIT 1"/>
    <property type="match status" value="1"/>
</dbReference>
<dbReference type="Pfam" id="PF25293">
    <property type="entry name" value="Beta-prop_EMC1_N"/>
    <property type="match status" value="1"/>
</dbReference>
<feature type="domain" description="EMC1 first beta-propeller" evidence="1">
    <location>
        <begin position="6"/>
        <end position="161"/>
    </location>
</feature>
<dbReference type="InterPro" id="IPR058545">
    <property type="entry name" value="Beta-prop_EMC1_1st"/>
</dbReference>
<evidence type="ECO:0000313" key="2">
    <source>
        <dbReference type="Proteomes" id="UP000887574"/>
    </source>
</evidence>
<dbReference type="AlphaFoldDB" id="A0A915CS37"/>
<sequence>MDIMFALFEDQVGKFDWTARHLGCYNQVHFGRSESAEEFLLVSSEKNIVGRLNVNTGDLVWRQINEQTVTHPPTFTVTDSAMIVSINNGLYSRTFDKNTGVLKSQKRGQATDTARQSETSLKIQKSVEKSLGFTVSTVQLIDSHQLLRGPVSTRDSLDRTNVFAVSDKYNPSAPTDSPVDLLFAAYYEAQRIVRIYDLISSSLKQAPVKSIHFLASVTGSYQMLVTRKDCEVDFYEATVNSMNEGRSQPVVDANLEWVRFEGLASISSVEMVDLPLSESQARIETEFGSVNVPIWKSLFLRISSQLEQLQRAFVGLGNRVVESFEMFTSKRATMASVLRHFLGYDERRVRRRSNGQDKAWECLTLLLYMGGRDPGYDTRKRLL</sequence>
<dbReference type="InterPro" id="IPR026895">
    <property type="entry name" value="EMC1"/>
</dbReference>
<keyword evidence="2" id="KW-1185">Reference proteome</keyword>
<dbReference type="PANTHER" id="PTHR21573:SF0">
    <property type="entry name" value="ER MEMBRANE PROTEIN COMPLEX SUBUNIT 1"/>
    <property type="match status" value="1"/>
</dbReference>
<dbReference type="GO" id="GO:0034975">
    <property type="term" value="P:protein folding in endoplasmic reticulum"/>
    <property type="evidence" value="ECO:0007669"/>
    <property type="project" value="TreeGrafter"/>
</dbReference>
<evidence type="ECO:0000259" key="1">
    <source>
        <dbReference type="Pfam" id="PF25293"/>
    </source>
</evidence>
<name>A0A915CS37_9BILA</name>
<dbReference type="Proteomes" id="UP000887574">
    <property type="component" value="Unplaced"/>
</dbReference>
<protein>
    <submittedName>
        <fullName evidence="3">ER membrane protein complex subunit 1</fullName>
    </submittedName>
</protein>
<organism evidence="2 3">
    <name type="scientific">Ditylenchus dipsaci</name>
    <dbReference type="NCBI Taxonomy" id="166011"/>
    <lineage>
        <taxon>Eukaryota</taxon>
        <taxon>Metazoa</taxon>
        <taxon>Ecdysozoa</taxon>
        <taxon>Nematoda</taxon>
        <taxon>Chromadorea</taxon>
        <taxon>Rhabditida</taxon>
        <taxon>Tylenchina</taxon>
        <taxon>Tylenchomorpha</taxon>
        <taxon>Sphaerularioidea</taxon>
        <taxon>Anguinidae</taxon>
        <taxon>Anguininae</taxon>
        <taxon>Ditylenchus</taxon>
    </lineage>
</organism>